<evidence type="ECO:0000256" key="3">
    <source>
        <dbReference type="SAM" id="MobiDB-lite"/>
    </source>
</evidence>
<name>A0AAJ0CS22_9HYPO</name>
<dbReference type="Proteomes" id="UP001251528">
    <property type="component" value="Unassembled WGS sequence"/>
</dbReference>
<evidence type="ECO:0000313" key="5">
    <source>
        <dbReference type="Proteomes" id="UP001251528"/>
    </source>
</evidence>
<feature type="region of interest" description="Disordered" evidence="3">
    <location>
        <begin position="20"/>
        <end position="67"/>
    </location>
</feature>
<evidence type="ECO:0000256" key="1">
    <source>
        <dbReference type="ARBA" id="ARBA00004123"/>
    </source>
</evidence>
<comment type="subcellular location">
    <subcellularLocation>
        <location evidence="1">Nucleus</location>
    </subcellularLocation>
</comment>
<dbReference type="EMBL" id="JASWJB010000088">
    <property type="protein sequence ID" value="KAK2599170.1"/>
    <property type="molecule type" value="Genomic_DNA"/>
</dbReference>
<dbReference type="AlphaFoldDB" id="A0AAJ0CS22"/>
<evidence type="ECO:0000256" key="2">
    <source>
        <dbReference type="ARBA" id="ARBA00023242"/>
    </source>
</evidence>
<proteinExistence type="predicted"/>
<evidence type="ECO:0000313" key="4">
    <source>
        <dbReference type="EMBL" id="KAK2599170.1"/>
    </source>
</evidence>
<sequence length="440" mass="49364">MDDEWKLQAELSRIKRTVKTKFRQAKEKQTRCTPGQHSDGQAAAHQSLTEGHAVSSPQNNESSDSCGTEMAFREAQLLVHYLDYIFPLQYPYYQDQPALGGRGWLFWLLMKRGPLHQAVLTLSALHQHTQDANTSVDRESELIEYHTNALQRLRQVLRDCDMDRFAESREQMVEFLACGCALISFELFRAGLDNWQTHLHALTSVVNKILVSHPSTDTQKPTDGVDRAQPFLVTKVLWLDILASTATGMGPQTRYQKWLELDQIDMSRVMGCQNWVMKAIGDISTIAGRQSDTGPLKSDELQLKAIEQILEEGIERMRLCAENRPPWSYAITIVFATAALVQLQTLGSALKTHTGLHSGITFRGLAWPIATAGSVATADQQSFFEAAMQSVLDTSGPGFTNCGTVLEVLRRCWQYQEDNAGQVWTWQEGMRAMGICALLL</sequence>
<feature type="compositionally biased region" description="Polar residues" evidence="3">
    <location>
        <begin position="31"/>
        <end position="66"/>
    </location>
</feature>
<dbReference type="GO" id="GO:0005634">
    <property type="term" value="C:nucleus"/>
    <property type="evidence" value="ECO:0007669"/>
    <property type="project" value="UniProtKB-SubCell"/>
</dbReference>
<reference evidence="4" key="1">
    <citation type="submission" date="2023-06" db="EMBL/GenBank/DDBJ databases">
        <title>Conoideocrella luteorostrata (Hypocreales: Clavicipitaceae), a potential biocontrol fungus for elongate hemlock scale in United States Christmas tree production areas.</title>
        <authorList>
            <person name="Barrett H."/>
            <person name="Lovett B."/>
            <person name="Macias A.M."/>
            <person name="Stajich J.E."/>
            <person name="Kasson M.T."/>
        </authorList>
    </citation>
    <scope>NUCLEOTIDE SEQUENCE</scope>
    <source>
        <strain evidence="4">ARSEF 14590</strain>
    </source>
</reference>
<dbReference type="PANTHER" id="PTHR37534">
    <property type="entry name" value="TRANSCRIPTIONAL ACTIVATOR PROTEIN UGA3"/>
    <property type="match status" value="1"/>
</dbReference>
<dbReference type="Pfam" id="PF11951">
    <property type="entry name" value="Fungal_trans_2"/>
    <property type="match status" value="2"/>
</dbReference>
<dbReference type="GO" id="GO:0045944">
    <property type="term" value="P:positive regulation of transcription by RNA polymerase II"/>
    <property type="evidence" value="ECO:0007669"/>
    <property type="project" value="TreeGrafter"/>
</dbReference>
<keyword evidence="2" id="KW-0539">Nucleus</keyword>
<dbReference type="GO" id="GO:0003700">
    <property type="term" value="F:DNA-binding transcription factor activity"/>
    <property type="evidence" value="ECO:0007669"/>
    <property type="project" value="TreeGrafter"/>
</dbReference>
<keyword evidence="5" id="KW-1185">Reference proteome</keyword>
<organism evidence="4 5">
    <name type="scientific">Conoideocrella luteorostrata</name>
    <dbReference type="NCBI Taxonomy" id="1105319"/>
    <lineage>
        <taxon>Eukaryota</taxon>
        <taxon>Fungi</taxon>
        <taxon>Dikarya</taxon>
        <taxon>Ascomycota</taxon>
        <taxon>Pezizomycotina</taxon>
        <taxon>Sordariomycetes</taxon>
        <taxon>Hypocreomycetidae</taxon>
        <taxon>Hypocreales</taxon>
        <taxon>Clavicipitaceae</taxon>
        <taxon>Conoideocrella</taxon>
    </lineage>
</organism>
<accession>A0AAJ0CS22</accession>
<gene>
    <name evidence="4" type="ORF">QQS21_005360</name>
</gene>
<comment type="caution">
    <text evidence="4">The sequence shown here is derived from an EMBL/GenBank/DDBJ whole genome shotgun (WGS) entry which is preliminary data.</text>
</comment>
<dbReference type="GO" id="GO:0000976">
    <property type="term" value="F:transcription cis-regulatory region binding"/>
    <property type="evidence" value="ECO:0007669"/>
    <property type="project" value="TreeGrafter"/>
</dbReference>
<protein>
    <submittedName>
        <fullName evidence="4">Uncharacterized protein</fullName>
    </submittedName>
</protein>
<dbReference type="InterPro" id="IPR021858">
    <property type="entry name" value="Fun_TF"/>
</dbReference>
<dbReference type="PANTHER" id="PTHR37534:SF26">
    <property type="entry name" value="TRANSCRIPTION FACTOR, PUTATIVE-RELATED"/>
    <property type="match status" value="1"/>
</dbReference>